<dbReference type="GO" id="GO:0008237">
    <property type="term" value="F:metallopeptidase activity"/>
    <property type="evidence" value="ECO:0007669"/>
    <property type="project" value="UniProtKB-KW"/>
</dbReference>
<sequence>MFDLPLSFKIPIMIIALLVAIIGHEIMHGFVALKFGDTTAQDAGRLKINPLLHIDLVGSILLPALLFLVNAPFLFGWAKPVPVRMDRVIYRGGYFGAFAVSIAGVAYNFALAILTALLIYAFNGGILAGFFEYFSNPNFVALLVIYFFLQLLIYNVVLAVFNLIPIPPLDGSNVLAYFGLMFRNDFFARLFERVPPMVGMVVLMIILSTPLSSIISVPVQTIINLLL</sequence>
<protein>
    <submittedName>
        <fullName evidence="15">Site-2 protease family protein</fullName>
    </submittedName>
</protein>
<dbReference type="GO" id="GO:0006508">
    <property type="term" value="P:proteolysis"/>
    <property type="evidence" value="ECO:0007669"/>
    <property type="project" value="UniProtKB-KW"/>
</dbReference>
<keyword evidence="4" id="KW-1003">Cell membrane</keyword>
<dbReference type="CDD" id="cd06158">
    <property type="entry name" value="S2P-M50_like_1"/>
    <property type="match status" value="1"/>
</dbReference>
<feature type="transmembrane region" description="Helical" evidence="13">
    <location>
        <begin position="113"/>
        <end position="134"/>
    </location>
</feature>
<dbReference type="Pfam" id="PF02163">
    <property type="entry name" value="Peptidase_M50"/>
    <property type="match status" value="1"/>
</dbReference>
<feature type="transmembrane region" description="Helical" evidence="13">
    <location>
        <begin position="88"/>
        <end position="107"/>
    </location>
</feature>
<feature type="transmembrane region" description="Helical" evidence="13">
    <location>
        <begin position="197"/>
        <end position="219"/>
    </location>
</feature>
<dbReference type="InterPro" id="IPR052348">
    <property type="entry name" value="Metallopeptidase_M50B"/>
</dbReference>
<reference evidence="15 16" key="1">
    <citation type="submission" date="2018-04" db="EMBL/GenBank/DDBJ databases">
        <title>Novel Campyloabacter and Helicobacter Species and Strains.</title>
        <authorList>
            <person name="Mannion A.J."/>
            <person name="Shen Z."/>
            <person name="Fox J.G."/>
        </authorList>
    </citation>
    <scope>NUCLEOTIDE SEQUENCE [LARGE SCALE GENOMIC DNA]</scope>
    <source>
        <strain evidence="15 16">MIT 99-5101</strain>
    </source>
</reference>
<evidence type="ECO:0000256" key="7">
    <source>
        <dbReference type="ARBA" id="ARBA00022723"/>
    </source>
</evidence>
<dbReference type="PANTHER" id="PTHR35864:SF1">
    <property type="entry name" value="ZINC METALLOPROTEASE YWHC-RELATED"/>
    <property type="match status" value="1"/>
</dbReference>
<organism evidence="15 16">
    <name type="scientific">Helicobacter ganmani</name>
    <dbReference type="NCBI Taxonomy" id="60246"/>
    <lineage>
        <taxon>Bacteria</taxon>
        <taxon>Pseudomonadati</taxon>
        <taxon>Campylobacterota</taxon>
        <taxon>Epsilonproteobacteria</taxon>
        <taxon>Campylobacterales</taxon>
        <taxon>Helicobacteraceae</taxon>
        <taxon>Helicobacter</taxon>
    </lineage>
</organism>
<evidence type="ECO:0000256" key="1">
    <source>
        <dbReference type="ARBA" id="ARBA00001947"/>
    </source>
</evidence>
<name>A0A3D8IAA2_9HELI</name>
<evidence type="ECO:0000256" key="3">
    <source>
        <dbReference type="ARBA" id="ARBA00007931"/>
    </source>
</evidence>
<dbReference type="PANTHER" id="PTHR35864">
    <property type="entry name" value="ZINC METALLOPROTEASE MJ0611-RELATED"/>
    <property type="match status" value="1"/>
</dbReference>
<dbReference type="AlphaFoldDB" id="A0A3D8IAA2"/>
<keyword evidence="16" id="KW-1185">Reference proteome</keyword>
<gene>
    <name evidence="15" type="ORF">CQA43_07780</name>
</gene>
<keyword evidence="11" id="KW-0482">Metalloprotease</keyword>
<evidence type="ECO:0000256" key="6">
    <source>
        <dbReference type="ARBA" id="ARBA00022692"/>
    </source>
</evidence>
<dbReference type="RefSeq" id="WP_115552036.1">
    <property type="nucleotide sequence ID" value="NZ_CAPHNE010000103.1"/>
</dbReference>
<comment type="subcellular location">
    <subcellularLocation>
        <location evidence="2">Cell membrane</location>
        <topology evidence="2">Multi-pass membrane protein</topology>
    </subcellularLocation>
</comment>
<keyword evidence="5 15" id="KW-0645">Protease</keyword>
<keyword evidence="7" id="KW-0479">Metal-binding</keyword>
<evidence type="ECO:0000313" key="15">
    <source>
        <dbReference type="EMBL" id="RDU61975.1"/>
    </source>
</evidence>
<dbReference type="GO" id="GO:0046872">
    <property type="term" value="F:metal ion binding"/>
    <property type="evidence" value="ECO:0007669"/>
    <property type="project" value="UniProtKB-KW"/>
</dbReference>
<keyword evidence="8" id="KW-0378">Hydrolase</keyword>
<feature type="transmembrane region" description="Helical" evidence="13">
    <location>
        <begin position="12"/>
        <end position="31"/>
    </location>
</feature>
<evidence type="ECO:0000256" key="4">
    <source>
        <dbReference type="ARBA" id="ARBA00022475"/>
    </source>
</evidence>
<proteinExistence type="inferred from homology"/>
<keyword evidence="12 13" id="KW-0472">Membrane</keyword>
<dbReference type="EMBL" id="NXLS01000009">
    <property type="protein sequence ID" value="RDU61975.1"/>
    <property type="molecule type" value="Genomic_DNA"/>
</dbReference>
<feature type="domain" description="Peptidase M50" evidence="14">
    <location>
        <begin position="140"/>
        <end position="205"/>
    </location>
</feature>
<dbReference type="GO" id="GO:0005886">
    <property type="term" value="C:plasma membrane"/>
    <property type="evidence" value="ECO:0007669"/>
    <property type="project" value="UniProtKB-SubCell"/>
</dbReference>
<dbReference type="Proteomes" id="UP000256650">
    <property type="component" value="Unassembled WGS sequence"/>
</dbReference>
<evidence type="ECO:0000256" key="10">
    <source>
        <dbReference type="ARBA" id="ARBA00022989"/>
    </source>
</evidence>
<keyword evidence="10 13" id="KW-1133">Transmembrane helix</keyword>
<dbReference type="InterPro" id="IPR044537">
    <property type="entry name" value="Rip2-like"/>
</dbReference>
<feature type="transmembrane region" description="Helical" evidence="13">
    <location>
        <begin position="51"/>
        <end position="76"/>
    </location>
</feature>
<feature type="transmembrane region" description="Helical" evidence="13">
    <location>
        <begin position="141"/>
        <end position="164"/>
    </location>
</feature>
<evidence type="ECO:0000256" key="11">
    <source>
        <dbReference type="ARBA" id="ARBA00023049"/>
    </source>
</evidence>
<dbReference type="GeneID" id="82536180"/>
<comment type="cofactor">
    <cofactor evidence="1">
        <name>Zn(2+)</name>
        <dbReference type="ChEBI" id="CHEBI:29105"/>
    </cofactor>
</comment>
<evidence type="ECO:0000256" key="5">
    <source>
        <dbReference type="ARBA" id="ARBA00022670"/>
    </source>
</evidence>
<dbReference type="InterPro" id="IPR008915">
    <property type="entry name" value="Peptidase_M50"/>
</dbReference>
<evidence type="ECO:0000313" key="16">
    <source>
        <dbReference type="Proteomes" id="UP000256650"/>
    </source>
</evidence>
<evidence type="ECO:0000256" key="9">
    <source>
        <dbReference type="ARBA" id="ARBA00022833"/>
    </source>
</evidence>
<comment type="caution">
    <text evidence="15">The sequence shown here is derived from an EMBL/GenBank/DDBJ whole genome shotgun (WGS) entry which is preliminary data.</text>
</comment>
<dbReference type="OrthoDB" id="9800627at2"/>
<comment type="similarity">
    <text evidence="3">Belongs to the peptidase M50B family.</text>
</comment>
<evidence type="ECO:0000256" key="13">
    <source>
        <dbReference type="SAM" id="Phobius"/>
    </source>
</evidence>
<evidence type="ECO:0000256" key="8">
    <source>
        <dbReference type="ARBA" id="ARBA00022801"/>
    </source>
</evidence>
<keyword evidence="6 13" id="KW-0812">Transmembrane</keyword>
<evidence type="ECO:0000256" key="2">
    <source>
        <dbReference type="ARBA" id="ARBA00004651"/>
    </source>
</evidence>
<accession>A0A3D8IAA2</accession>
<evidence type="ECO:0000256" key="12">
    <source>
        <dbReference type="ARBA" id="ARBA00023136"/>
    </source>
</evidence>
<evidence type="ECO:0000259" key="14">
    <source>
        <dbReference type="Pfam" id="PF02163"/>
    </source>
</evidence>
<keyword evidence="9" id="KW-0862">Zinc</keyword>